<organism evidence="7 8">
    <name type="scientific">Paramuricea clavata</name>
    <name type="common">Red gorgonian</name>
    <name type="synonym">Violescent sea-whip</name>
    <dbReference type="NCBI Taxonomy" id="317549"/>
    <lineage>
        <taxon>Eukaryota</taxon>
        <taxon>Metazoa</taxon>
        <taxon>Cnidaria</taxon>
        <taxon>Anthozoa</taxon>
        <taxon>Octocorallia</taxon>
        <taxon>Malacalcyonacea</taxon>
        <taxon>Plexauridae</taxon>
        <taxon>Paramuricea</taxon>
    </lineage>
</organism>
<dbReference type="PANTHER" id="PTHR45992:SF2">
    <property type="entry name" value="EUKARYOTIC ELONGATION FACTOR 2 KINASE"/>
    <property type="match status" value="1"/>
</dbReference>
<protein>
    <submittedName>
        <fullName evidence="7">Eukaryotic elongation factor 2 kinase-like</fullName>
    </submittedName>
</protein>
<dbReference type="InterPro" id="IPR002213">
    <property type="entry name" value="UDP_glucos_trans"/>
</dbReference>
<dbReference type="SUPFAM" id="SSF53756">
    <property type="entry name" value="UDP-Glycosyltransferase/glycogen phosphorylase"/>
    <property type="match status" value="1"/>
</dbReference>
<dbReference type="InterPro" id="IPR051852">
    <property type="entry name" value="Alpha-type_PK"/>
</dbReference>
<keyword evidence="2" id="KW-0808">Transferase</keyword>
<dbReference type="GO" id="GO:0005524">
    <property type="term" value="F:ATP binding"/>
    <property type="evidence" value="ECO:0007669"/>
    <property type="project" value="UniProtKB-KW"/>
</dbReference>
<comment type="caution">
    <text evidence="7">The sequence shown here is derived from an EMBL/GenBank/DDBJ whole genome shotgun (WGS) entry which is preliminary data.</text>
</comment>
<keyword evidence="5" id="KW-0067">ATP-binding</keyword>
<dbReference type="GO" id="GO:1903013">
    <property type="term" value="P:response to differentiation-inducing factor 1"/>
    <property type="evidence" value="ECO:0007669"/>
    <property type="project" value="TreeGrafter"/>
</dbReference>
<evidence type="ECO:0000313" key="7">
    <source>
        <dbReference type="EMBL" id="CAB4003265.1"/>
    </source>
</evidence>
<name>A0A6S7HBP0_PARCT</name>
<keyword evidence="7" id="KW-0251">Elongation factor</keyword>
<evidence type="ECO:0000256" key="3">
    <source>
        <dbReference type="ARBA" id="ARBA00022741"/>
    </source>
</evidence>
<dbReference type="GO" id="GO:0008194">
    <property type="term" value="F:UDP-glycosyltransferase activity"/>
    <property type="evidence" value="ECO:0007669"/>
    <property type="project" value="InterPro"/>
</dbReference>
<dbReference type="Gene3D" id="3.40.50.2000">
    <property type="entry name" value="Glycogen Phosphorylase B"/>
    <property type="match status" value="1"/>
</dbReference>
<evidence type="ECO:0000256" key="1">
    <source>
        <dbReference type="ARBA" id="ARBA00022527"/>
    </source>
</evidence>
<keyword evidence="1" id="KW-0723">Serine/threonine-protein kinase</keyword>
<keyword evidence="3" id="KW-0547">Nucleotide-binding</keyword>
<dbReference type="Gene3D" id="3.30.200.20">
    <property type="entry name" value="Phosphorylase Kinase, domain 1"/>
    <property type="match status" value="2"/>
</dbReference>
<keyword evidence="8" id="KW-1185">Reference proteome</keyword>
<dbReference type="Pfam" id="PF02816">
    <property type="entry name" value="Alpha_kinase"/>
    <property type="match status" value="1"/>
</dbReference>
<feature type="non-terminal residue" evidence="7">
    <location>
        <position position="1"/>
    </location>
</feature>
<dbReference type="AlphaFoldDB" id="A0A6S7HBP0"/>
<keyword evidence="4 7" id="KW-0418">Kinase</keyword>
<feature type="region of interest" description="Disordered" evidence="6">
    <location>
        <begin position="1"/>
        <end position="34"/>
    </location>
</feature>
<sequence>MDAETAKPGMTIPSNGHARHYHSKHLHGHWKKAAEQTKHLSDPWQKFHIDENFPDEVGIRHRYNARKKTWVKDEVHVRMEEESFDRGAMRNCFRLKKLSNFTKTRSWKHAGNHVAKRYINEVPRQTYFSDVVLQMDAKLWGEEYNRHFPPKKVDILQISVLEMKNREGSPLFHIEHFIEGKYIKYNSNSGYIHLDDTLRATPQLPEPFLRASPSSHRAAFYLRGVGGLSPSRVHTLTRTLHGNINIKEFCRGLPTPGNNTQSGPITWRIFNPGVELSPVDRSLPHRAEISTRVEQSRVLVTRSISSAFLKMISQESLEKYTSKAVVDAIKPSGIALIPHDFAIESCCKQVVVISLDALGKLPFYVIWRQNDILGHPSTKLFLTHGGLNSFLESMLLRDRRQSPAKEVVPVLYMILLINGEALQLNGLITQLLHIDYFLQKASSSHILLARMPLFFMSALIFMEPLRNTNFQDPSEDVVDRGVLGGWSIQLYIELAGNPNPSETKTKSFETLRTNVSIRHSNNRNLEDVVHEGTEAKYTKLGEWLTDIFGQFLFCQQTNSHRHETVPVDRGYKE</sequence>
<dbReference type="InterPro" id="IPR004166">
    <property type="entry name" value="a-kinase_dom"/>
</dbReference>
<evidence type="ECO:0000256" key="5">
    <source>
        <dbReference type="ARBA" id="ARBA00022840"/>
    </source>
</evidence>
<keyword evidence="7" id="KW-0648">Protein biosynthesis</keyword>
<proteinExistence type="predicted"/>
<evidence type="ECO:0000256" key="4">
    <source>
        <dbReference type="ARBA" id="ARBA00022777"/>
    </source>
</evidence>
<evidence type="ECO:0000313" key="8">
    <source>
        <dbReference type="Proteomes" id="UP001152795"/>
    </source>
</evidence>
<reference evidence="7" key="1">
    <citation type="submission" date="2020-04" db="EMBL/GenBank/DDBJ databases">
        <authorList>
            <person name="Alioto T."/>
            <person name="Alioto T."/>
            <person name="Gomez Garrido J."/>
        </authorList>
    </citation>
    <scope>NUCLEOTIDE SEQUENCE</scope>
    <source>
        <strain evidence="7">A484AB</strain>
    </source>
</reference>
<dbReference type="GO" id="GO:0031037">
    <property type="term" value="P:myosin II filament disassembly"/>
    <property type="evidence" value="ECO:0007669"/>
    <property type="project" value="TreeGrafter"/>
</dbReference>
<dbReference type="InterPro" id="IPR011009">
    <property type="entry name" value="Kinase-like_dom_sf"/>
</dbReference>
<dbReference type="PROSITE" id="PS51158">
    <property type="entry name" value="ALPHA_KINASE"/>
    <property type="match status" value="1"/>
</dbReference>
<dbReference type="PANTHER" id="PTHR45992">
    <property type="entry name" value="EUKARYOTIC ELONGATION FACTOR 2 KINASE-RELATED"/>
    <property type="match status" value="1"/>
</dbReference>
<dbReference type="GO" id="GO:0004686">
    <property type="term" value="F:elongation factor-2 kinase activity"/>
    <property type="evidence" value="ECO:0007669"/>
    <property type="project" value="TreeGrafter"/>
</dbReference>
<feature type="compositionally biased region" description="Basic residues" evidence="6">
    <location>
        <begin position="17"/>
        <end position="31"/>
    </location>
</feature>
<evidence type="ECO:0000256" key="6">
    <source>
        <dbReference type="SAM" id="MobiDB-lite"/>
    </source>
</evidence>
<dbReference type="EMBL" id="CACRXK020004582">
    <property type="protein sequence ID" value="CAB4003265.1"/>
    <property type="molecule type" value="Genomic_DNA"/>
</dbReference>
<dbReference type="OrthoDB" id="301415at2759"/>
<dbReference type="GO" id="GO:0003746">
    <property type="term" value="F:translation elongation factor activity"/>
    <property type="evidence" value="ECO:0007669"/>
    <property type="project" value="UniProtKB-KW"/>
</dbReference>
<dbReference type="SUPFAM" id="SSF56112">
    <property type="entry name" value="Protein kinase-like (PK-like)"/>
    <property type="match status" value="1"/>
</dbReference>
<dbReference type="Proteomes" id="UP001152795">
    <property type="component" value="Unassembled WGS sequence"/>
</dbReference>
<gene>
    <name evidence="7" type="ORF">PACLA_8A055703</name>
</gene>
<dbReference type="SMART" id="SM00811">
    <property type="entry name" value="Alpha_kinase"/>
    <property type="match status" value="1"/>
</dbReference>
<evidence type="ECO:0000256" key="2">
    <source>
        <dbReference type="ARBA" id="ARBA00022679"/>
    </source>
</evidence>
<dbReference type="Pfam" id="PF00201">
    <property type="entry name" value="UDPGT"/>
    <property type="match status" value="1"/>
</dbReference>
<accession>A0A6S7HBP0</accession>